<dbReference type="RefSeq" id="WP_212595900.1">
    <property type="nucleotide sequence ID" value="NZ_CP073587.1"/>
</dbReference>
<feature type="transmembrane region" description="Helical" evidence="1">
    <location>
        <begin position="264"/>
        <end position="282"/>
    </location>
</feature>
<keyword evidence="1" id="KW-1133">Transmembrane helix</keyword>
<evidence type="ECO:0000313" key="2">
    <source>
        <dbReference type="EMBL" id="QUN06893.1"/>
    </source>
</evidence>
<evidence type="ECO:0008006" key="4">
    <source>
        <dbReference type="Google" id="ProtNLM"/>
    </source>
</evidence>
<reference evidence="2 3" key="1">
    <citation type="submission" date="2021-04" db="EMBL/GenBank/DDBJ databases">
        <title>Novel species identification of genus Shewanella.</title>
        <authorList>
            <person name="Liu G."/>
        </authorList>
    </citation>
    <scope>NUCLEOTIDE SEQUENCE [LARGE SCALE GENOMIC DNA]</scope>
    <source>
        <strain evidence="2 3">FJAT-54481</strain>
    </source>
</reference>
<keyword evidence="3" id="KW-1185">Reference proteome</keyword>
<protein>
    <recommendedName>
        <fullName evidence="4">O-antigen polymerase</fullName>
    </recommendedName>
</protein>
<dbReference type="Proteomes" id="UP000679575">
    <property type="component" value="Chromosome"/>
</dbReference>
<feature type="transmembrane region" description="Helical" evidence="1">
    <location>
        <begin position="44"/>
        <end position="64"/>
    </location>
</feature>
<keyword evidence="1" id="KW-0472">Membrane</keyword>
<sequence>MSAVTPIVQNGKVSFIKKILIFILLVVNFLMFIRVSFLGRDFQVGLYSYLVFFIFLPLLIKCFISKLSIRSIRYNPLLASFLLFVFFEIFSVIFYFANDITYIGISKTDNFEYNLLNCVVFILLPQVVFFIFGFLVNINGLSFVRRINTFFIFIGLLLFFFRPFRYQEYLNSLYGFGDGYLDNLRFLGILDNSMAMGSLALILTILYLFSSELKVEIGKYERYLVAFPILAVFLCLQRSAIGLLFIMLVLYSFYEMRRFSLKKIFFIIIFCLCLFAFIYYDYESILASNVLLRLQSISSGFDRFNSISQIYDVSTTLLLGLGLGASSHKGELWSAIHFFDNNYFRILSDLGLLGFMLFLSILLFAIERAFTKNSIFSLAVIVLYIIQAAFTNVFDLFYSSFFFWYIIGLLSYCPHAYRRNL</sequence>
<evidence type="ECO:0000256" key="1">
    <source>
        <dbReference type="SAM" id="Phobius"/>
    </source>
</evidence>
<feature type="transmembrane region" description="Helical" evidence="1">
    <location>
        <begin position="147"/>
        <end position="164"/>
    </location>
</feature>
<organism evidence="2 3">
    <name type="scientific">Shewanella yunxiaonensis</name>
    <dbReference type="NCBI Taxonomy" id="2829809"/>
    <lineage>
        <taxon>Bacteria</taxon>
        <taxon>Pseudomonadati</taxon>
        <taxon>Pseudomonadota</taxon>
        <taxon>Gammaproteobacteria</taxon>
        <taxon>Alteromonadales</taxon>
        <taxon>Shewanellaceae</taxon>
        <taxon>Shewanella</taxon>
    </lineage>
</organism>
<gene>
    <name evidence="2" type="ORF">KDN34_05450</name>
</gene>
<dbReference type="EMBL" id="CP073587">
    <property type="protein sequence ID" value="QUN06893.1"/>
    <property type="molecule type" value="Genomic_DNA"/>
</dbReference>
<feature type="transmembrane region" description="Helical" evidence="1">
    <location>
        <begin position="76"/>
        <end position="97"/>
    </location>
</feature>
<feature type="transmembrane region" description="Helical" evidence="1">
    <location>
        <begin position="229"/>
        <end position="252"/>
    </location>
</feature>
<feature type="transmembrane region" description="Helical" evidence="1">
    <location>
        <begin position="184"/>
        <end position="209"/>
    </location>
</feature>
<name>A0ABX7YWN8_9GAMM</name>
<feature type="transmembrane region" description="Helical" evidence="1">
    <location>
        <begin position="113"/>
        <end position="135"/>
    </location>
</feature>
<feature type="transmembrane region" description="Helical" evidence="1">
    <location>
        <begin position="373"/>
        <end position="390"/>
    </location>
</feature>
<keyword evidence="1" id="KW-0812">Transmembrane</keyword>
<feature type="transmembrane region" description="Helical" evidence="1">
    <location>
        <begin position="19"/>
        <end position="38"/>
    </location>
</feature>
<feature type="transmembrane region" description="Helical" evidence="1">
    <location>
        <begin position="343"/>
        <end position="366"/>
    </location>
</feature>
<evidence type="ECO:0000313" key="3">
    <source>
        <dbReference type="Proteomes" id="UP000679575"/>
    </source>
</evidence>
<feature type="transmembrane region" description="Helical" evidence="1">
    <location>
        <begin position="396"/>
        <end position="417"/>
    </location>
</feature>
<feature type="transmembrane region" description="Helical" evidence="1">
    <location>
        <begin position="303"/>
        <end position="323"/>
    </location>
</feature>
<accession>A0ABX7YWN8</accession>
<proteinExistence type="predicted"/>